<keyword evidence="3" id="KW-1185">Reference proteome</keyword>
<proteinExistence type="predicted"/>
<dbReference type="AlphaFoldDB" id="A0A839T623"/>
<sequence>MRLSLVLLLLVLGDWALADACVVHSQGKELDVKVCQQNRSIPPNMFRSGFCQPRLKGQKVEVTFVEQCPVGFFGTCRNARINGTPYQQDIYYYGVASDARFLKPACERQSRGTWFD</sequence>
<feature type="chain" id="PRO_5032277259" description="NADH:ubiquinone oxidoreductase" evidence="1">
    <location>
        <begin position="21"/>
        <end position="116"/>
    </location>
</feature>
<dbReference type="RefSeq" id="WP_183166085.1">
    <property type="nucleotide sequence ID" value="NZ_JACHXI010000005.1"/>
</dbReference>
<evidence type="ECO:0000313" key="3">
    <source>
        <dbReference type="Proteomes" id="UP000549250"/>
    </source>
</evidence>
<dbReference type="EMBL" id="JACHXI010000005">
    <property type="protein sequence ID" value="MBB3103133.1"/>
    <property type="molecule type" value="Genomic_DNA"/>
</dbReference>
<evidence type="ECO:0000313" key="2">
    <source>
        <dbReference type="EMBL" id="MBB3103133.1"/>
    </source>
</evidence>
<gene>
    <name evidence="2" type="ORF">FHR87_001528</name>
</gene>
<feature type="signal peptide" evidence="1">
    <location>
        <begin position="1"/>
        <end position="20"/>
    </location>
</feature>
<accession>A0A839T623</accession>
<name>A0A839T623_AZOMA</name>
<protein>
    <recommendedName>
        <fullName evidence="4">NADH:ubiquinone oxidoreductase</fullName>
    </recommendedName>
</protein>
<organism evidence="2 3">
    <name type="scientific">Azomonas macrocytogenes</name>
    <name type="common">Azotobacter macrocytogenes</name>
    <dbReference type="NCBI Taxonomy" id="69962"/>
    <lineage>
        <taxon>Bacteria</taxon>
        <taxon>Pseudomonadati</taxon>
        <taxon>Pseudomonadota</taxon>
        <taxon>Gammaproteobacteria</taxon>
        <taxon>Pseudomonadales</taxon>
        <taxon>Pseudomonadaceae</taxon>
        <taxon>Azomonas</taxon>
    </lineage>
</organism>
<reference evidence="2 3" key="1">
    <citation type="submission" date="2020-08" db="EMBL/GenBank/DDBJ databases">
        <title>Genomic Encyclopedia of Type Strains, Phase III (KMG-III): the genomes of soil and plant-associated and newly described type strains.</title>
        <authorList>
            <person name="Whitman W."/>
        </authorList>
    </citation>
    <scope>NUCLEOTIDE SEQUENCE [LARGE SCALE GENOMIC DNA]</scope>
    <source>
        <strain evidence="2 3">CECT 4462</strain>
    </source>
</reference>
<keyword evidence="1" id="KW-0732">Signal</keyword>
<comment type="caution">
    <text evidence="2">The sequence shown here is derived from an EMBL/GenBank/DDBJ whole genome shotgun (WGS) entry which is preliminary data.</text>
</comment>
<evidence type="ECO:0000256" key="1">
    <source>
        <dbReference type="SAM" id="SignalP"/>
    </source>
</evidence>
<dbReference type="Proteomes" id="UP000549250">
    <property type="component" value="Unassembled WGS sequence"/>
</dbReference>
<evidence type="ECO:0008006" key="4">
    <source>
        <dbReference type="Google" id="ProtNLM"/>
    </source>
</evidence>